<accession>A0A2T0FBL7</accession>
<dbReference type="InterPro" id="IPR059018">
    <property type="entry name" value="HEAT_URB1"/>
</dbReference>
<dbReference type="OrthoDB" id="72892at2759"/>
<dbReference type="GeneID" id="36513772"/>
<evidence type="ECO:0000313" key="5">
    <source>
        <dbReference type="Proteomes" id="UP000238350"/>
    </source>
</evidence>
<reference evidence="4 5" key="1">
    <citation type="submission" date="2017-04" db="EMBL/GenBank/DDBJ databases">
        <title>Genome sequencing of [Candida] sorbophila.</title>
        <authorList>
            <person name="Ahn J.O."/>
        </authorList>
    </citation>
    <scope>NUCLEOTIDE SEQUENCE [LARGE SCALE GENOMIC DNA]</scope>
    <source>
        <strain evidence="4 5">DS02</strain>
    </source>
</reference>
<dbReference type="GO" id="GO:0000466">
    <property type="term" value="P:maturation of 5.8S rRNA from tricistronic rRNA transcript (SSU-rRNA, 5.8S rRNA, LSU-rRNA)"/>
    <property type="evidence" value="ECO:0007669"/>
    <property type="project" value="TreeGrafter"/>
</dbReference>
<dbReference type="Pfam" id="PF16201">
    <property type="entry name" value="NopRA1"/>
    <property type="match status" value="1"/>
</dbReference>
<feature type="domain" description="URB1 N-terminal" evidence="1">
    <location>
        <begin position="1"/>
        <end position="269"/>
    </location>
</feature>
<dbReference type="GO" id="GO:0000463">
    <property type="term" value="P:maturation of LSU-rRNA from tricistronic rRNA transcript (SSU-rRNA, 5.8S rRNA, LSU-rRNA)"/>
    <property type="evidence" value="ECO:0007669"/>
    <property type="project" value="TreeGrafter"/>
</dbReference>
<dbReference type="Pfam" id="PF11707">
    <property type="entry name" value="Npa1"/>
    <property type="match status" value="1"/>
</dbReference>
<dbReference type="InterPro" id="IPR039844">
    <property type="entry name" value="URB1"/>
</dbReference>
<evidence type="ECO:0000259" key="1">
    <source>
        <dbReference type="Pfam" id="PF11707"/>
    </source>
</evidence>
<keyword evidence="5" id="KW-1185">Reference proteome</keyword>
<feature type="domain" description="URB1 central HEAT repeat" evidence="3">
    <location>
        <begin position="432"/>
        <end position="585"/>
    </location>
</feature>
<protein>
    <submittedName>
        <fullName evidence="4">Nucleolar pre-ribosomal-associated protein 1</fullName>
    </submittedName>
</protein>
<name>A0A2T0FBL7_9ASCO</name>
<comment type="caution">
    <text evidence="4">The sequence shown here is derived from an EMBL/GenBank/DDBJ whole genome shotgun (WGS) entry which is preliminary data.</text>
</comment>
<evidence type="ECO:0000259" key="3">
    <source>
        <dbReference type="Pfam" id="PF26140"/>
    </source>
</evidence>
<feature type="domain" description="URB1 C-terminal" evidence="2">
    <location>
        <begin position="1148"/>
        <end position="1338"/>
    </location>
</feature>
<gene>
    <name evidence="4" type="ORF">B9G98_00023</name>
</gene>
<evidence type="ECO:0000313" key="4">
    <source>
        <dbReference type="EMBL" id="PRT52403.1"/>
    </source>
</evidence>
<proteinExistence type="predicted"/>
<dbReference type="Proteomes" id="UP000238350">
    <property type="component" value="Unassembled WGS sequence"/>
</dbReference>
<organism evidence="4 5">
    <name type="scientific">Wickerhamiella sorbophila</name>
    <dbReference type="NCBI Taxonomy" id="45607"/>
    <lineage>
        <taxon>Eukaryota</taxon>
        <taxon>Fungi</taxon>
        <taxon>Dikarya</taxon>
        <taxon>Ascomycota</taxon>
        <taxon>Saccharomycotina</taxon>
        <taxon>Dipodascomycetes</taxon>
        <taxon>Dipodascales</taxon>
        <taxon>Trichomonascaceae</taxon>
        <taxon>Wickerhamiella</taxon>
    </lineage>
</organism>
<evidence type="ECO:0000259" key="2">
    <source>
        <dbReference type="Pfam" id="PF16201"/>
    </source>
</evidence>
<dbReference type="STRING" id="45607.A0A2T0FBL7"/>
<dbReference type="InterPro" id="IPR021714">
    <property type="entry name" value="URB1_N"/>
</dbReference>
<dbReference type="Pfam" id="PF26140">
    <property type="entry name" value="HEAT_URB1"/>
    <property type="match status" value="1"/>
</dbReference>
<dbReference type="EMBL" id="NDIQ01000001">
    <property type="protein sequence ID" value="PRT52403.1"/>
    <property type="molecule type" value="Genomic_DNA"/>
</dbReference>
<dbReference type="PANTHER" id="PTHR13500">
    <property type="entry name" value="NUCLEOLAR PRERIBOSOMAL-ASSOCIATED PROTEIN 1"/>
    <property type="match status" value="1"/>
</dbReference>
<dbReference type="PANTHER" id="PTHR13500:SF0">
    <property type="entry name" value="NUCLEOLAR PRE-RIBOSOMAL-ASSOCIATED PROTEIN 1"/>
    <property type="match status" value="1"/>
</dbReference>
<sequence length="1362" mass="153534">MSSTTILLCRLLEACQTTTLQPFGTKIIGMIVKDHLRVIYRSLFVAKPRLSIPALDLLRIICIFPGGSTASDLYNSFDFSLKIISKILADQELRKPFIKFYLAFIEHSPSAVRKDLTSQRKIVSGWFSKIDTDPEEIVLETLRVFKEFVVKDRAFTKTAKIRLFNDWTLKHFVKLLNRADVGASIADFLYFMLTDTEYGVHFSDRGCYGEPNNKLALSLLRMLKPWESQHQMDLAVNIMKSYTELFYPYFTGLQATFSFSPKVSMFWFSFAVLHAKAISLPVPEFDSVHSPLDDAVAACILPPTLARATLTGGLTFGESSLVRFQTAQIVLFALRKLRAVLDIYEQRVWDSTKVLSEIMERLPEVHLFLKPSSPQLLQTTCLACLREYCSIASPASILPSALTAVLNKEHVSGLELVNAYDILEVQTVMTGQAKWWNRGNDKMSFFTKLVKFACYNPNLAGQCAKLLQSLVEKTLAFQNITFVRPIDVLLYSLEVVLPTIEKTEQEKLWAIIDESISRSVVTPYPYVDRFATNISPFAVALVDQWKHVDKNTPNKNVLNWIASFVRDLGIIGEDTVAVGHLLEELGDVKLNLPLDDYFEFVISAPVDNVLSRDDIIFKIGTPLEFMATVNRAASTPTLAPFLLSNLPQALIHYLVEPLCSHLLLSDNTYRIYLKTLREKELSSPALSADLKGTPFWLEALDFLSNEYLIEKFLETKNEEIVAVLTQRGVPLPLDLALDNLWLSENFKLQKIDSELAEKLFDELMKENNIKSICSVIEASNFYNPKLPLDPKILLAASQFAPSYIAEESISSFIETALERIEDQPDVILKLMNMWKTKLDSDQLSLLDEYVGTVRRALNPDIARLSDVLDGPGSQTWLKRSVLQLTKVLALSQSNASVREFVEEFSIYLAKRRASIWTAVNSNSLNALITTILGSEFTVDLVSLACRLVFAVRNAQSINHTEHLQTLMQRPVPKGKQEYAMVSILLWRLFMVDPTMNSTSQIQDGLLCFYNGSWESSSQLVFQVLEIIESNLSASWVDKVTAWELRGEELVDDYEIPPLVTNAGNTLQVTLEKAKILATCQNYDSEAKLQAVQAGLSFDELQGLLEKHDIEHPPFGYHDEFLVNALASCDYIIKEDKVDVRALVESNALAFVLCCLASKNQNVVYTAVQLLTAVATSLMGEEKIYREQISTQLVVNKVLTYIQTNGPLPCHLAILAAEILNVVTKPGHFLHETASDWLLLGPSIKEYDMPLFKSIQASTTEHKPREMLWLVEAYKHALIDRSVVNIYIKNGLIEWLLTQMAQLTPKSFQLKRAIEQFLSKVEEIGGSMNLIGRHAALVWPNPDAKLVNSVPKDKIFNWLGLSN</sequence>
<dbReference type="InterPro" id="IPR032436">
    <property type="entry name" value="URB1_C"/>
</dbReference>
<dbReference type="GO" id="GO:0005730">
    <property type="term" value="C:nucleolus"/>
    <property type="evidence" value="ECO:0007669"/>
    <property type="project" value="TreeGrafter"/>
</dbReference>
<dbReference type="RefSeq" id="XP_024662349.1">
    <property type="nucleotide sequence ID" value="XM_024806581.1"/>
</dbReference>